<evidence type="ECO:0000313" key="1">
    <source>
        <dbReference type="EMBL" id="MFC6035653.1"/>
    </source>
</evidence>
<keyword evidence="2" id="KW-1185">Reference proteome</keyword>
<comment type="caution">
    <text evidence="1">The sequence shown here is derived from an EMBL/GenBank/DDBJ whole genome shotgun (WGS) entry which is preliminary data.</text>
</comment>
<evidence type="ECO:0000313" key="2">
    <source>
        <dbReference type="Proteomes" id="UP001596116"/>
    </source>
</evidence>
<name>A0ABW1KU51_9PROT</name>
<reference evidence="1 2" key="1">
    <citation type="submission" date="2024-09" db="EMBL/GenBank/DDBJ databases">
        <authorList>
            <person name="Zhang Z.-H."/>
        </authorList>
    </citation>
    <scope>NUCLEOTIDE SEQUENCE [LARGE SCALE GENOMIC DNA]</scope>
    <source>
        <strain evidence="1 2">HHTR114</strain>
    </source>
</reference>
<protein>
    <submittedName>
        <fullName evidence="1">Uncharacterized protein</fullName>
    </submittedName>
</protein>
<dbReference type="EMBL" id="JBHPON010000001">
    <property type="protein sequence ID" value="MFC6035653.1"/>
    <property type="molecule type" value="Genomic_DNA"/>
</dbReference>
<gene>
    <name evidence="1" type="ORF">ACFMB1_08875</name>
</gene>
<dbReference type="RefSeq" id="WP_379878885.1">
    <property type="nucleotide sequence ID" value="NZ_JBHPON010000001.1"/>
</dbReference>
<proteinExistence type="predicted"/>
<accession>A0ABW1KU51</accession>
<dbReference type="Proteomes" id="UP001596116">
    <property type="component" value="Unassembled WGS sequence"/>
</dbReference>
<sequence length="538" mass="60336">MTKDLNDLWRKAELWPANAASLREQIELGQLQHQGHEDNLAGYAQSPYAQEQIQQSDIWKSECVAVLEALGQQPTPAAAQHAYKALSAGYLSPYMTLNAGDKINPVMDRWRTSDANDIIASYLQFILNFAPSIIAVHNAMIFLPKVQTQIETDQVVKLGLNTNYCLADQACRLIDKALPKSKEKERLIFSLSSAGTDIVTAILLENTTPSSDRDIKDFILKKLFATPWPHGYVIEDYIDYIITYMEKGDLLSAVKEDNPEDFIIRGTLEIYTHVVRDFERNPTDMLGDDYSNAIEILFRLIDHLRERELSFSELEHLADIYNQVFSWTEGAMLSEMSTETDESDWLRSRSEDCEAAQKVLDVFDYPPNKNKLDAALSATDSNNFFQAFEIVAHTRDVALFDVIFAATENASRPRHLNLLAQQIVNEEQASRAIDWAITRFHISESGYSPIAGASGYNETLHALIDVAGDYPGLGGPLILAGLNYGTTSHDQSAKALLNWPLHMWPENAHGKLKQAVKNTERTLGLLTEAQAKLGKKPE</sequence>
<organism evidence="1 2">
    <name type="scientific">Hyphococcus aureus</name>
    <dbReference type="NCBI Taxonomy" id="2666033"/>
    <lineage>
        <taxon>Bacteria</taxon>
        <taxon>Pseudomonadati</taxon>
        <taxon>Pseudomonadota</taxon>
        <taxon>Alphaproteobacteria</taxon>
        <taxon>Parvularculales</taxon>
        <taxon>Parvularculaceae</taxon>
        <taxon>Hyphococcus</taxon>
    </lineage>
</organism>